<feature type="region of interest" description="Disordered" evidence="1">
    <location>
        <begin position="176"/>
        <end position="203"/>
    </location>
</feature>
<dbReference type="EMBL" id="MK795384">
    <property type="protein sequence ID" value="QDB73329.1"/>
    <property type="molecule type" value="Genomic_DNA"/>
</dbReference>
<dbReference type="RefSeq" id="YP_009845803.1">
    <property type="nucleotide sequence ID" value="NC_048765.1"/>
</dbReference>
<keyword evidence="3" id="KW-1185">Reference proteome</keyword>
<dbReference type="GeneID" id="55616166"/>
<accession>A0A4Y5TWI4</accession>
<dbReference type="KEGG" id="vg:55616166"/>
<sequence length="203" mass="22426">MADTLSNSLLKTLNAARAQDEASKELTQEGAGLEYHEDEEEFLPSLNVVSKKSKLVDTQNSDDTIDDFQHARNVTYACQDMMVGLIENAAKLAITTENPRAFDNVNNLVGTLRGLNKDLIEFNKMTLESKSRNTPPAEGETKVNVNEDGTVQVHQGRRTSTRDLLAKIEEARRNGTNLEELDNQAVIDSVAEEVEDGESSKES</sequence>
<organism evidence="2 3">
    <name type="scientific">Vibrio phage VAP7</name>
    <dbReference type="NCBI Taxonomy" id="2584487"/>
    <lineage>
        <taxon>Viruses</taxon>
        <taxon>Duplodnaviria</taxon>
        <taxon>Heunggongvirae</taxon>
        <taxon>Uroviricota</taxon>
        <taxon>Caudoviricetes</taxon>
        <taxon>Pantevenvirales</taxon>
        <taxon>Ackermannviridae</taxon>
        <taxon>Vapseptimavirus</taxon>
        <taxon>Vapseptimavirus VAP7</taxon>
    </lineage>
</organism>
<evidence type="ECO:0000313" key="2">
    <source>
        <dbReference type="EMBL" id="QDB73329.1"/>
    </source>
</evidence>
<protein>
    <submittedName>
        <fullName evidence="2">Putative terminase small subunit</fullName>
    </submittedName>
</protein>
<evidence type="ECO:0000256" key="1">
    <source>
        <dbReference type="SAM" id="MobiDB-lite"/>
    </source>
</evidence>
<reference evidence="2 3" key="1">
    <citation type="submission" date="2019-04" db="EMBL/GenBank/DDBJ databases">
        <authorList>
            <person name="Gao M."/>
            <person name="Bai C."/>
            <person name="Tong Y."/>
            <person name="Xu X."/>
        </authorList>
    </citation>
    <scope>NUCLEOTIDE SEQUENCE [LARGE SCALE GENOMIC DNA]</scope>
    <source>
        <strain evidence="2 3">Vibrio alginolyticus VA1</strain>
    </source>
</reference>
<dbReference type="Proteomes" id="UP000318470">
    <property type="component" value="Segment"/>
</dbReference>
<proteinExistence type="predicted"/>
<name>A0A4Y5TWI4_9CAUD</name>
<evidence type="ECO:0000313" key="3">
    <source>
        <dbReference type="Proteomes" id="UP000318470"/>
    </source>
</evidence>
<dbReference type="Gene3D" id="1.10.287.1060">
    <property type="entry name" value="ESAT-6-like"/>
    <property type="match status" value="1"/>
</dbReference>